<evidence type="ECO:0000259" key="6">
    <source>
        <dbReference type="PROSITE" id="PS50064"/>
    </source>
</evidence>
<gene>
    <name evidence="7" type="ORF">PGLA1383_LOCUS54380</name>
    <name evidence="8" type="ORF">PGLA2088_LOCUS29544</name>
</gene>
<proteinExistence type="predicted"/>
<evidence type="ECO:0000256" key="4">
    <source>
        <dbReference type="ARBA" id="ARBA00022833"/>
    </source>
</evidence>
<keyword evidence="2" id="KW-0479">Metal-binding</keyword>
<dbReference type="GO" id="GO:0003677">
    <property type="term" value="F:DNA binding"/>
    <property type="evidence" value="ECO:0007669"/>
    <property type="project" value="InterPro"/>
</dbReference>
<evidence type="ECO:0000313" key="8">
    <source>
        <dbReference type="EMBL" id="CAE8695790.1"/>
    </source>
</evidence>
<keyword evidence="3" id="KW-0863">Zinc-finger</keyword>
<evidence type="ECO:0000313" key="9">
    <source>
        <dbReference type="Proteomes" id="UP000654075"/>
    </source>
</evidence>
<evidence type="ECO:0000313" key="7">
    <source>
        <dbReference type="EMBL" id="CAE8639335.1"/>
    </source>
</evidence>
<evidence type="ECO:0000256" key="1">
    <source>
        <dbReference type="ARBA" id="ARBA00004123"/>
    </source>
</evidence>
<dbReference type="PROSITE" id="PS50064">
    <property type="entry name" value="ZF_PARP_2"/>
    <property type="match status" value="1"/>
</dbReference>
<evidence type="ECO:0000256" key="5">
    <source>
        <dbReference type="ARBA" id="ARBA00023242"/>
    </source>
</evidence>
<dbReference type="AlphaFoldDB" id="A0A813HM64"/>
<keyword evidence="5" id="KW-0539">Nucleus</keyword>
<comment type="subcellular location">
    <subcellularLocation>
        <location evidence="1">Nucleus</location>
    </subcellularLocation>
</comment>
<name>A0A813HM64_POLGL</name>
<keyword evidence="4" id="KW-0862">Zinc</keyword>
<evidence type="ECO:0000256" key="2">
    <source>
        <dbReference type="ARBA" id="ARBA00022723"/>
    </source>
</evidence>
<evidence type="ECO:0000256" key="3">
    <source>
        <dbReference type="ARBA" id="ARBA00022771"/>
    </source>
</evidence>
<dbReference type="Proteomes" id="UP000626109">
    <property type="component" value="Unassembled WGS sequence"/>
</dbReference>
<feature type="domain" description="PARP-type" evidence="6">
    <location>
        <begin position="11"/>
        <end position="102"/>
    </location>
</feature>
<dbReference type="GO" id="GO:0008270">
    <property type="term" value="F:zinc ion binding"/>
    <property type="evidence" value="ECO:0007669"/>
    <property type="project" value="UniProtKB-KW"/>
</dbReference>
<accession>A0A813HM64</accession>
<organism evidence="7 9">
    <name type="scientific">Polarella glacialis</name>
    <name type="common">Dinoflagellate</name>
    <dbReference type="NCBI Taxonomy" id="89957"/>
    <lineage>
        <taxon>Eukaryota</taxon>
        <taxon>Sar</taxon>
        <taxon>Alveolata</taxon>
        <taxon>Dinophyceae</taxon>
        <taxon>Suessiales</taxon>
        <taxon>Suessiaceae</taxon>
        <taxon>Polarella</taxon>
    </lineage>
</organism>
<dbReference type="EMBL" id="CAJNNW010028371">
    <property type="protein sequence ID" value="CAE8695790.1"/>
    <property type="molecule type" value="Genomic_DNA"/>
</dbReference>
<dbReference type="InterPro" id="IPR036957">
    <property type="entry name" value="Znf_PARP_sf"/>
</dbReference>
<dbReference type="Gene3D" id="3.30.1740.10">
    <property type="entry name" value="Zinc finger, PARP-type"/>
    <property type="match status" value="1"/>
</dbReference>
<sequence length="367" mass="40133">MSSLASPLVSFEVEYAKSSRAKCRKCGDKIEKGSVRVGIKTDEHLYANVWSSWYQLTCLPSAQSPAWFAKHFTEEVAQSVRGLDGLSEEDRTATKRVLQAILDTAKGTRDSIPEQFSLEFGDEDISDQGDGVSVSLRCASSGIVTSFKINAIFCTMKSLRQRIGSELRLNEFQYECVIGEKRLMEYDDEIRLVTLLLELRTNSKACMDAGGEVSDIIAEPASKRLRTWTEAIEEIAVSSGRGCSYKLQGVVSGDSRCYWAGSPGGKDEAKVLQFDPQSGVADQVCAKHQIGAFGVMAPNHCLYFPESQTVWQSGMFCVDVITADVHKVTFVPKWACNGDAQARPHNTHPGPLSGSYSGGVLAKDGKI</sequence>
<reference evidence="7" key="1">
    <citation type="submission" date="2021-02" db="EMBL/GenBank/DDBJ databases">
        <authorList>
            <person name="Dougan E. K."/>
            <person name="Rhodes N."/>
            <person name="Thang M."/>
            <person name="Chan C."/>
        </authorList>
    </citation>
    <scope>NUCLEOTIDE SEQUENCE</scope>
</reference>
<comment type="caution">
    <text evidence="7">The sequence shown here is derived from an EMBL/GenBank/DDBJ whole genome shotgun (WGS) entry which is preliminary data.</text>
</comment>
<dbReference type="InterPro" id="IPR001510">
    <property type="entry name" value="Znf_PARP"/>
</dbReference>
<keyword evidence="9" id="KW-1185">Reference proteome</keyword>
<dbReference type="SMART" id="SM01336">
    <property type="entry name" value="zf-PARP"/>
    <property type="match status" value="1"/>
</dbReference>
<dbReference type="Pfam" id="PF00645">
    <property type="entry name" value="zf-PARP"/>
    <property type="match status" value="1"/>
</dbReference>
<dbReference type="EMBL" id="CAJNNV010032228">
    <property type="protein sequence ID" value="CAE8639335.1"/>
    <property type="molecule type" value="Genomic_DNA"/>
</dbReference>
<dbReference type="GO" id="GO:0005634">
    <property type="term" value="C:nucleus"/>
    <property type="evidence" value="ECO:0007669"/>
    <property type="project" value="UniProtKB-SubCell"/>
</dbReference>
<dbReference type="OrthoDB" id="429950at2759"/>
<protein>
    <recommendedName>
        <fullName evidence="6">PARP-type domain-containing protein</fullName>
    </recommendedName>
</protein>
<dbReference type="SUPFAM" id="SSF57716">
    <property type="entry name" value="Glucocorticoid receptor-like (DNA-binding domain)"/>
    <property type="match status" value="1"/>
</dbReference>
<dbReference type="Proteomes" id="UP000654075">
    <property type="component" value="Unassembled WGS sequence"/>
</dbReference>